<comment type="subcellular location">
    <subcellularLocation>
        <location evidence="1">Membrane</location>
        <topology evidence="1">Lipid-anchor</topology>
        <topology evidence="1">GPI-anchor</topology>
    </subcellularLocation>
    <subcellularLocation>
        <location evidence="2">Secreted</location>
    </subcellularLocation>
</comment>
<evidence type="ECO:0000256" key="3">
    <source>
        <dbReference type="ARBA" id="ARBA00010031"/>
    </source>
</evidence>
<gene>
    <name evidence="12" type="ORF">N7515_001387</name>
</gene>
<evidence type="ECO:0000256" key="1">
    <source>
        <dbReference type="ARBA" id="ARBA00004589"/>
    </source>
</evidence>
<evidence type="ECO:0000256" key="6">
    <source>
        <dbReference type="ARBA" id="ARBA00022729"/>
    </source>
</evidence>
<evidence type="ECO:0000256" key="5">
    <source>
        <dbReference type="ARBA" id="ARBA00022622"/>
    </source>
</evidence>
<proteinExistence type="inferred from homology"/>
<name>A0A9W9HA35_9EURO</name>
<keyword evidence="4" id="KW-0964">Secreted</keyword>
<dbReference type="Proteomes" id="UP001149079">
    <property type="component" value="Unassembled WGS sequence"/>
</dbReference>
<comment type="similarity">
    <text evidence="3">Belongs to the RBT5 family.</text>
</comment>
<dbReference type="PROSITE" id="PS52012">
    <property type="entry name" value="CFEM"/>
    <property type="match status" value="1"/>
</dbReference>
<organism evidence="12 13">
    <name type="scientific">Penicillium bovifimosum</name>
    <dbReference type="NCBI Taxonomy" id="126998"/>
    <lineage>
        <taxon>Eukaryota</taxon>
        <taxon>Fungi</taxon>
        <taxon>Dikarya</taxon>
        <taxon>Ascomycota</taxon>
        <taxon>Pezizomycotina</taxon>
        <taxon>Eurotiomycetes</taxon>
        <taxon>Eurotiomycetidae</taxon>
        <taxon>Eurotiales</taxon>
        <taxon>Aspergillaceae</taxon>
        <taxon>Penicillium</taxon>
    </lineage>
</organism>
<sequence>MKLTIFFPLAAFLSWAVADVSDASEDASPCLVCCPYLDLRCLSEAAAVAGCISSVDAKCTCASPAFKDTLTACLKISCTPDDAKVAGRLHVERCGGTAPEI</sequence>
<protein>
    <recommendedName>
        <fullName evidence="11">CFEM domain-containing protein</fullName>
    </recommendedName>
</protein>
<feature type="signal peptide" evidence="10">
    <location>
        <begin position="1"/>
        <end position="18"/>
    </location>
</feature>
<comment type="caution">
    <text evidence="12">The sequence shown here is derived from an EMBL/GenBank/DDBJ whole genome shotgun (WGS) entry which is preliminary data.</text>
</comment>
<evidence type="ECO:0000313" key="12">
    <source>
        <dbReference type="EMBL" id="KAJ5142600.1"/>
    </source>
</evidence>
<keyword evidence="8" id="KW-0449">Lipoprotein</keyword>
<feature type="disulfide bond" evidence="9">
    <location>
        <begin position="61"/>
        <end position="94"/>
    </location>
</feature>
<evidence type="ECO:0000256" key="8">
    <source>
        <dbReference type="ARBA" id="ARBA00023288"/>
    </source>
</evidence>
<dbReference type="EMBL" id="JAPQKL010000002">
    <property type="protein sequence ID" value="KAJ5142600.1"/>
    <property type="molecule type" value="Genomic_DNA"/>
</dbReference>
<feature type="chain" id="PRO_5040917007" description="CFEM domain-containing protein" evidence="10">
    <location>
        <begin position="19"/>
        <end position="101"/>
    </location>
</feature>
<feature type="binding site" description="axial binding residue" evidence="9">
    <location>
        <position position="56"/>
    </location>
    <ligand>
        <name>heme</name>
        <dbReference type="ChEBI" id="CHEBI:30413"/>
    </ligand>
    <ligandPart>
        <name>Fe</name>
        <dbReference type="ChEBI" id="CHEBI:18248"/>
    </ligandPart>
</feature>
<keyword evidence="13" id="KW-1185">Reference proteome</keyword>
<accession>A0A9W9HA35</accession>
<feature type="domain" description="CFEM" evidence="11">
    <location>
        <begin position="9"/>
        <end position="101"/>
    </location>
</feature>
<evidence type="ECO:0000256" key="9">
    <source>
        <dbReference type="PROSITE-ProRule" id="PRU01356"/>
    </source>
</evidence>
<evidence type="ECO:0000256" key="2">
    <source>
        <dbReference type="ARBA" id="ARBA00004613"/>
    </source>
</evidence>
<keyword evidence="6 10" id="KW-0732">Signal</keyword>
<evidence type="ECO:0000256" key="4">
    <source>
        <dbReference type="ARBA" id="ARBA00022525"/>
    </source>
</evidence>
<dbReference type="AlphaFoldDB" id="A0A9W9HA35"/>
<dbReference type="GO" id="GO:0046872">
    <property type="term" value="F:metal ion binding"/>
    <property type="evidence" value="ECO:0007669"/>
    <property type="project" value="UniProtKB-UniRule"/>
</dbReference>
<dbReference type="RefSeq" id="XP_056524244.1">
    <property type="nucleotide sequence ID" value="XM_056662131.1"/>
</dbReference>
<reference evidence="12" key="1">
    <citation type="submission" date="2022-11" db="EMBL/GenBank/DDBJ databases">
        <authorList>
            <person name="Petersen C."/>
        </authorList>
    </citation>
    <scope>NUCLEOTIDE SEQUENCE</scope>
    <source>
        <strain evidence="12">IBT 22155</strain>
    </source>
</reference>
<evidence type="ECO:0000256" key="7">
    <source>
        <dbReference type="ARBA" id="ARBA00023157"/>
    </source>
</evidence>
<keyword evidence="9" id="KW-0479">Metal-binding</keyword>
<evidence type="ECO:0000313" key="13">
    <source>
        <dbReference type="Proteomes" id="UP001149079"/>
    </source>
</evidence>
<keyword evidence="5" id="KW-0336">GPI-anchor</keyword>
<dbReference type="GO" id="GO:0098552">
    <property type="term" value="C:side of membrane"/>
    <property type="evidence" value="ECO:0007669"/>
    <property type="project" value="UniProtKB-KW"/>
</dbReference>
<evidence type="ECO:0000259" key="11">
    <source>
        <dbReference type="PROSITE" id="PS52012"/>
    </source>
</evidence>
<evidence type="ECO:0000256" key="10">
    <source>
        <dbReference type="SAM" id="SignalP"/>
    </source>
</evidence>
<dbReference type="OrthoDB" id="4505683at2759"/>
<dbReference type="InterPro" id="IPR008427">
    <property type="entry name" value="Extracellular_membr_CFEM_dom"/>
</dbReference>
<keyword evidence="5" id="KW-0325">Glycoprotein</keyword>
<reference evidence="12" key="2">
    <citation type="journal article" date="2023" name="IMA Fungus">
        <title>Comparative genomic study of the Penicillium genus elucidates a diverse pangenome and 15 lateral gene transfer events.</title>
        <authorList>
            <person name="Petersen C."/>
            <person name="Sorensen T."/>
            <person name="Nielsen M.R."/>
            <person name="Sondergaard T.E."/>
            <person name="Sorensen J.L."/>
            <person name="Fitzpatrick D.A."/>
            <person name="Frisvad J.C."/>
            <person name="Nielsen K.L."/>
        </authorList>
    </citation>
    <scope>NUCLEOTIDE SEQUENCE</scope>
    <source>
        <strain evidence="12">IBT 22155</strain>
    </source>
</reference>
<keyword evidence="5" id="KW-0472">Membrane</keyword>
<dbReference type="GeneID" id="81401301"/>
<keyword evidence="7 9" id="KW-1015">Disulfide bond</keyword>
<dbReference type="Pfam" id="PF05730">
    <property type="entry name" value="CFEM"/>
    <property type="match status" value="1"/>
</dbReference>
<comment type="caution">
    <text evidence="9">Lacks conserved residue(s) required for the propagation of feature annotation.</text>
</comment>
<keyword evidence="9" id="KW-0349">Heme</keyword>
<keyword evidence="9" id="KW-0408">Iron</keyword>
<dbReference type="GO" id="GO:0005576">
    <property type="term" value="C:extracellular region"/>
    <property type="evidence" value="ECO:0007669"/>
    <property type="project" value="UniProtKB-SubCell"/>
</dbReference>